<proteinExistence type="inferred from homology"/>
<gene>
    <name evidence="3" type="ORF">Rsub_02136</name>
</gene>
<dbReference type="CDD" id="cd04645">
    <property type="entry name" value="LbH_gamma_CA_like"/>
    <property type="match status" value="1"/>
</dbReference>
<comment type="subcellular location">
    <subcellularLocation>
        <location evidence="2">Mitochondrion membrane</location>
        <topology evidence="2">Peripheral membrane protein</topology>
        <orientation evidence="2">Matrix side</orientation>
    </subcellularLocation>
</comment>
<comment type="caution">
    <text evidence="3">The sequence shown here is derived from an EMBL/GenBank/DDBJ whole genome shotgun (WGS) entry which is preliminary data.</text>
</comment>
<dbReference type="GO" id="GO:0031966">
    <property type="term" value="C:mitochondrial membrane"/>
    <property type="evidence" value="ECO:0007669"/>
    <property type="project" value="UniProtKB-SubCell"/>
</dbReference>
<dbReference type="InterPro" id="IPR047324">
    <property type="entry name" value="LbH_gamma_CA-like"/>
</dbReference>
<evidence type="ECO:0000256" key="2">
    <source>
        <dbReference type="ARBA" id="ARBA00034694"/>
    </source>
</evidence>
<dbReference type="STRING" id="307507.A0A2V0NPQ4"/>
<keyword evidence="4" id="KW-1185">Reference proteome</keyword>
<evidence type="ECO:0000256" key="1">
    <source>
        <dbReference type="ARBA" id="ARBA00023595"/>
    </source>
</evidence>
<dbReference type="PANTHER" id="PTHR13061">
    <property type="entry name" value="DYNACTIN SUBUNIT P25"/>
    <property type="match status" value="1"/>
</dbReference>
<dbReference type="InterPro" id="IPR001451">
    <property type="entry name" value="Hexapep"/>
</dbReference>
<dbReference type="Gene3D" id="2.160.10.10">
    <property type="entry name" value="Hexapeptide repeat proteins"/>
    <property type="match status" value="1"/>
</dbReference>
<dbReference type="InterPro" id="IPR011004">
    <property type="entry name" value="Trimer_LpxA-like_sf"/>
</dbReference>
<reference evidence="3 4" key="1">
    <citation type="journal article" date="2018" name="Sci. Rep.">
        <title>Raphidocelis subcapitata (=Pseudokirchneriella subcapitata) provides an insight into genome evolution and environmental adaptations in the Sphaeropleales.</title>
        <authorList>
            <person name="Suzuki S."/>
            <person name="Yamaguchi H."/>
            <person name="Nakajima N."/>
            <person name="Kawachi M."/>
        </authorList>
    </citation>
    <scope>NUCLEOTIDE SEQUENCE [LARGE SCALE GENOMIC DNA]</scope>
    <source>
        <strain evidence="3 4">NIES-35</strain>
    </source>
</reference>
<organism evidence="3 4">
    <name type="scientific">Raphidocelis subcapitata</name>
    <dbReference type="NCBI Taxonomy" id="307507"/>
    <lineage>
        <taxon>Eukaryota</taxon>
        <taxon>Viridiplantae</taxon>
        <taxon>Chlorophyta</taxon>
        <taxon>core chlorophytes</taxon>
        <taxon>Chlorophyceae</taxon>
        <taxon>CS clade</taxon>
        <taxon>Sphaeropleales</taxon>
        <taxon>Selenastraceae</taxon>
        <taxon>Raphidocelis</taxon>
    </lineage>
</organism>
<evidence type="ECO:0000313" key="3">
    <source>
        <dbReference type="EMBL" id="GBF89259.1"/>
    </source>
</evidence>
<sequence length="304" mass="31123">MSFPVAQLGRHPAPKDLLGKLLHGVGGVLRATGVALDGLGAAVQGPYALRDELPPNAAWLPFPAGPSGTGAGAAREVPSRPGVKDAPRLSIVEPTKGAGVFVAPSATVLGNVTIGKGSSIWYGATLRGDVNAITIGERTNIQDNVVIHVAKHTPASSTPRATKIGSNVTVGHGALVHACTVGDGCLVGMGATLLDGVVMEPGSVAAGGAVVPPGTTIKTGQIWAGAPAKLLRTVSSEEAAFLVQSADNYAHLAQEHKTENGKAFEELVVDGVISGERAWREKSDIDVHQGVYRDPDTQAILSMR</sequence>
<dbReference type="EMBL" id="BDRX01000009">
    <property type="protein sequence ID" value="GBF89259.1"/>
    <property type="molecule type" value="Genomic_DNA"/>
</dbReference>
<name>A0A2V0NPQ4_9CHLO</name>
<dbReference type="SUPFAM" id="SSF51161">
    <property type="entry name" value="Trimeric LpxA-like enzymes"/>
    <property type="match status" value="1"/>
</dbReference>
<dbReference type="Pfam" id="PF00132">
    <property type="entry name" value="Hexapep"/>
    <property type="match status" value="1"/>
</dbReference>
<dbReference type="InterPro" id="IPR050484">
    <property type="entry name" value="Transf_Hexapept/Carb_Anhydrase"/>
</dbReference>
<protein>
    <submittedName>
        <fullName evidence="3">Gamma carbonic anhydrase, mitochondrial</fullName>
    </submittedName>
</protein>
<dbReference type="FunCoup" id="A0A2V0NPQ4">
    <property type="interactions" value="1122"/>
</dbReference>
<dbReference type="PANTHER" id="PTHR13061:SF50">
    <property type="entry name" value="GAMMA CARBONIC ANHYDRASE 1, MITOCHONDRIAL"/>
    <property type="match status" value="1"/>
</dbReference>
<accession>A0A2V0NPQ4</accession>
<evidence type="ECO:0000313" key="4">
    <source>
        <dbReference type="Proteomes" id="UP000247498"/>
    </source>
</evidence>
<dbReference type="InParanoid" id="A0A2V0NPQ4"/>
<dbReference type="Proteomes" id="UP000247498">
    <property type="component" value="Unassembled WGS sequence"/>
</dbReference>
<dbReference type="OrthoDB" id="25818at2759"/>
<comment type="similarity">
    <text evidence="1">Belongs to the gamma-class carbonic anhydrase family.</text>
</comment>
<dbReference type="AlphaFoldDB" id="A0A2V0NPQ4"/>
<dbReference type="SMR" id="A0A2V0NPQ4"/>